<dbReference type="AlphaFoldDB" id="X0XYK9"/>
<sequence length="117" mass="12571">MSVAGVGPDTYYTTQRQVGGGLGLTINLAPESIVCPYVTGFAALCDYEFKDWNQTGTLYDKDSETPPIYGGEAGARLFLTSGASLNLSLYYRNTQLEKECGGPQADTGVMLGFSIFF</sequence>
<comment type="caution">
    <text evidence="1">The sequence shown here is derived from an EMBL/GenBank/DDBJ whole genome shotgun (WGS) entry which is preliminary data.</text>
</comment>
<name>X0XYK9_9ZZZZ</name>
<dbReference type="InterPro" id="IPR011250">
    <property type="entry name" value="OMP/PagP_B-barrel"/>
</dbReference>
<protein>
    <recommendedName>
        <fullName evidence="2">Outer membrane protein beta-barrel domain-containing protein</fullName>
    </recommendedName>
</protein>
<dbReference type="EMBL" id="BARS01045161">
    <property type="protein sequence ID" value="GAG29836.1"/>
    <property type="molecule type" value="Genomic_DNA"/>
</dbReference>
<organism evidence="1">
    <name type="scientific">marine sediment metagenome</name>
    <dbReference type="NCBI Taxonomy" id="412755"/>
    <lineage>
        <taxon>unclassified sequences</taxon>
        <taxon>metagenomes</taxon>
        <taxon>ecological metagenomes</taxon>
    </lineage>
</organism>
<evidence type="ECO:0000313" key="1">
    <source>
        <dbReference type="EMBL" id="GAG29836.1"/>
    </source>
</evidence>
<evidence type="ECO:0008006" key="2">
    <source>
        <dbReference type="Google" id="ProtNLM"/>
    </source>
</evidence>
<accession>X0XYK9</accession>
<dbReference type="SUPFAM" id="SSF56925">
    <property type="entry name" value="OMPA-like"/>
    <property type="match status" value="1"/>
</dbReference>
<proteinExistence type="predicted"/>
<gene>
    <name evidence="1" type="ORF">S01H1_68117</name>
</gene>
<reference evidence="1" key="1">
    <citation type="journal article" date="2014" name="Front. Microbiol.">
        <title>High frequency of phylogenetically diverse reductive dehalogenase-homologous genes in deep subseafloor sedimentary metagenomes.</title>
        <authorList>
            <person name="Kawai M."/>
            <person name="Futagami T."/>
            <person name="Toyoda A."/>
            <person name="Takaki Y."/>
            <person name="Nishi S."/>
            <person name="Hori S."/>
            <person name="Arai W."/>
            <person name="Tsubouchi T."/>
            <person name="Morono Y."/>
            <person name="Uchiyama I."/>
            <person name="Ito T."/>
            <person name="Fujiyama A."/>
            <person name="Inagaki F."/>
            <person name="Takami H."/>
        </authorList>
    </citation>
    <scope>NUCLEOTIDE SEQUENCE</scope>
    <source>
        <strain evidence="1">Expedition CK06-06</strain>
    </source>
</reference>